<feature type="region of interest" description="Disordered" evidence="1">
    <location>
        <begin position="1"/>
        <end position="23"/>
    </location>
</feature>
<proteinExistence type="predicted"/>
<feature type="compositionally biased region" description="Basic and acidic residues" evidence="1">
    <location>
        <begin position="64"/>
        <end position="78"/>
    </location>
</feature>
<evidence type="ECO:0000313" key="3">
    <source>
        <dbReference type="Proteomes" id="UP000236910"/>
    </source>
</evidence>
<dbReference type="Proteomes" id="UP000236910">
    <property type="component" value="Unassembled WGS sequence"/>
</dbReference>
<evidence type="ECO:0000256" key="1">
    <source>
        <dbReference type="SAM" id="MobiDB-lite"/>
    </source>
</evidence>
<dbReference type="AlphaFoldDB" id="A0A2J6X8R6"/>
<sequence>MKNREENENQERNVRKMDENPEEKFHDEIAKVAYHLWEISGKVPDKDLENWENAKKIVLALHENDEKKKDKEQMDAKGKGMMGRSEMMKKRHMKNFGGKDSEE</sequence>
<reference evidence="2 3" key="1">
    <citation type="submission" date="2018-01" db="EMBL/GenBank/DDBJ databases">
        <title>Metagenomic assembled genomes from two thermal pools in the Uzon Caldera, Kamchatka, Russia.</title>
        <authorList>
            <person name="Wilkins L."/>
            <person name="Ettinger C."/>
        </authorList>
    </citation>
    <scope>NUCLEOTIDE SEQUENCE [LARGE SCALE GENOMIC DNA]</scope>
    <source>
        <strain evidence="2">ARK-10</strain>
    </source>
</reference>
<dbReference type="EMBL" id="PNIX01000087">
    <property type="protein sequence ID" value="PMP83614.1"/>
    <property type="molecule type" value="Genomic_DNA"/>
</dbReference>
<feature type="region of interest" description="Disordered" evidence="1">
    <location>
        <begin position="64"/>
        <end position="103"/>
    </location>
</feature>
<accession>A0A2J6X8R6</accession>
<evidence type="ECO:0000313" key="2">
    <source>
        <dbReference type="EMBL" id="PMP83614.1"/>
    </source>
</evidence>
<organism evidence="2 3">
    <name type="scientific">Caldisericum exile</name>
    <dbReference type="NCBI Taxonomy" id="693075"/>
    <lineage>
        <taxon>Bacteria</taxon>
        <taxon>Pseudomonadati</taxon>
        <taxon>Caldisericota/Cryosericota group</taxon>
        <taxon>Caldisericota</taxon>
        <taxon>Caldisericia</taxon>
        <taxon>Caldisericales</taxon>
        <taxon>Caldisericaceae</taxon>
        <taxon>Caldisericum</taxon>
    </lineage>
</organism>
<name>A0A2J6X8R6_9BACT</name>
<evidence type="ECO:0008006" key="4">
    <source>
        <dbReference type="Google" id="ProtNLM"/>
    </source>
</evidence>
<gene>
    <name evidence="2" type="ORF">C0175_01480</name>
</gene>
<comment type="caution">
    <text evidence="2">The sequence shown here is derived from an EMBL/GenBank/DDBJ whole genome shotgun (WGS) entry which is preliminary data.</text>
</comment>
<dbReference type="InterPro" id="IPR021327">
    <property type="entry name" value="DUF2934"/>
</dbReference>
<protein>
    <recommendedName>
        <fullName evidence="4">DUF2934 domain-containing protein</fullName>
    </recommendedName>
</protein>
<dbReference type="Pfam" id="PF11154">
    <property type="entry name" value="DUF2934"/>
    <property type="match status" value="1"/>
</dbReference>